<organism evidence="12 13">
    <name type="scientific">Stichopus japonicus</name>
    <name type="common">Sea cucumber</name>
    <dbReference type="NCBI Taxonomy" id="307972"/>
    <lineage>
        <taxon>Eukaryota</taxon>
        <taxon>Metazoa</taxon>
        <taxon>Echinodermata</taxon>
        <taxon>Eleutherozoa</taxon>
        <taxon>Echinozoa</taxon>
        <taxon>Holothuroidea</taxon>
        <taxon>Aspidochirotacea</taxon>
        <taxon>Aspidochirotida</taxon>
        <taxon>Stichopodidae</taxon>
        <taxon>Apostichopus</taxon>
    </lineage>
</organism>
<dbReference type="Proteomes" id="UP000230750">
    <property type="component" value="Unassembled WGS sequence"/>
</dbReference>
<dbReference type="AlphaFoldDB" id="A0A2G8L938"/>
<keyword evidence="5" id="KW-0862">Zinc</keyword>
<keyword evidence="2" id="KW-0479">Metal-binding</keyword>
<dbReference type="GO" id="GO:0000981">
    <property type="term" value="F:DNA-binding transcription factor activity, RNA polymerase II-specific"/>
    <property type="evidence" value="ECO:0007669"/>
    <property type="project" value="TreeGrafter"/>
</dbReference>
<dbReference type="SUPFAM" id="SSF57667">
    <property type="entry name" value="beta-beta-alpha zinc fingers"/>
    <property type="match status" value="2"/>
</dbReference>
<keyword evidence="6" id="KW-0805">Transcription regulation</keyword>
<keyword evidence="13" id="KW-1185">Reference proteome</keyword>
<comment type="subcellular location">
    <subcellularLocation>
        <location evidence="1">Nucleus</location>
    </subcellularLocation>
</comment>
<dbReference type="Gene3D" id="3.30.160.60">
    <property type="entry name" value="Classic Zinc Finger"/>
    <property type="match status" value="3"/>
</dbReference>
<accession>A0A2G8L938</accession>
<dbReference type="PANTHER" id="PTHR23235:SF120">
    <property type="entry name" value="KRUPPEL-LIKE FACTOR 15"/>
    <property type="match status" value="1"/>
</dbReference>
<dbReference type="SMART" id="SM00355">
    <property type="entry name" value="ZnF_C2H2"/>
    <property type="match status" value="3"/>
</dbReference>
<evidence type="ECO:0000259" key="11">
    <source>
        <dbReference type="PROSITE" id="PS50157"/>
    </source>
</evidence>
<name>A0A2G8L938_STIJA</name>
<keyword evidence="9" id="KW-0539">Nucleus</keyword>
<evidence type="ECO:0000256" key="5">
    <source>
        <dbReference type="ARBA" id="ARBA00022833"/>
    </source>
</evidence>
<evidence type="ECO:0000313" key="12">
    <source>
        <dbReference type="EMBL" id="PIK56769.1"/>
    </source>
</evidence>
<gene>
    <name evidence="12" type="ORF">BSL78_06300</name>
</gene>
<evidence type="ECO:0000256" key="3">
    <source>
        <dbReference type="ARBA" id="ARBA00022737"/>
    </source>
</evidence>
<proteinExistence type="predicted"/>
<feature type="domain" description="C2H2-type" evidence="11">
    <location>
        <begin position="67"/>
        <end position="94"/>
    </location>
</feature>
<evidence type="ECO:0000256" key="1">
    <source>
        <dbReference type="ARBA" id="ARBA00004123"/>
    </source>
</evidence>
<dbReference type="PROSITE" id="PS00028">
    <property type="entry name" value="ZINC_FINGER_C2H2_1"/>
    <property type="match status" value="2"/>
</dbReference>
<evidence type="ECO:0000256" key="8">
    <source>
        <dbReference type="ARBA" id="ARBA00023163"/>
    </source>
</evidence>
<dbReference type="EMBL" id="MRZV01000164">
    <property type="protein sequence ID" value="PIK56769.1"/>
    <property type="molecule type" value="Genomic_DNA"/>
</dbReference>
<comment type="caution">
    <text evidence="12">The sequence shown here is derived from an EMBL/GenBank/DDBJ whole genome shotgun (WGS) entry which is preliminary data.</text>
</comment>
<evidence type="ECO:0000256" key="7">
    <source>
        <dbReference type="ARBA" id="ARBA00023125"/>
    </source>
</evidence>
<dbReference type="OrthoDB" id="6474440at2759"/>
<sequence>MTYKLLYSSLFSVSPVGSGSGGHSRTVLDSPSSVRSEGNRCKFCQKYYSSSWHRKRHELIHTGQKPFVCKFCHSAFNQRNHLSIHERKHTGYKPYACQFCNVHFARQPSRKAHENKCPFRNQIPEDLTA</sequence>
<evidence type="ECO:0000256" key="9">
    <source>
        <dbReference type="ARBA" id="ARBA00023242"/>
    </source>
</evidence>
<keyword evidence="8" id="KW-0804">Transcription</keyword>
<feature type="domain" description="C2H2-type" evidence="11">
    <location>
        <begin position="39"/>
        <end position="66"/>
    </location>
</feature>
<dbReference type="GO" id="GO:0000978">
    <property type="term" value="F:RNA polymerase II cis-regulatory region sequence-specific DNA binding"/>
    <property type="evidence" value="ECO:0007669"/>
    <property type="project" value="TreeGrafter"/>
</dbReference>
<evidence type="ECO:0000256" key="6">
    <source>
        <dbReference type="ARBA" id="ARBA00023015"/>
    </source>
</evidence>
<dbReference type="FunFam" id="3.30.160.60:FF:000064">
    <property type="entry name" value="Early growth response protein 3"/>
    <property type="match status" value="1"/>
</dbReference>
<reference evidence="12 13" key="1">
    <citation type="journal article" date="2017" name="PLoS Biol.">
        <title>The sea cucumber genome provides insights into morphological evolution and visceral regeneration.</title>
        <authorList>
            <person name="Zhang X."/>
            <person name="Sun L."/>
            <person name="Yuan J."/>
            <person name="Sun Y."/>
            <person name="Gao Y."/>
            <person name="Zhang L."/>
            <person name="Li S."/>
            <person name="Dai H."/>
            <person name="Hamel J.F."/>
            <person name="Liu C."/>
            <person name="Yu Y."/>
            <person name="Liu S."/>
            <person name="Lin W."/>
            <person name="Guo K."/>
            <person name="Jin S."/>
            <person name="Xu P."/>
            <person name="Storey K.B."/>
            <person name="Huan P."/>
            <person name="Zhang T."/>
            <person name="Zhou Y."/>
            <person name="Zhang J."/>
            <person name="Lin C."/>
            <person name="Li X."/>
            <person name="Xing L."/>
            <person name="Huo D."/>
            <person name="Sun M."/>
            <person name="Wang L."/>
            <person name="Mercier A."/>
            <person name="Li F."/>
            <person name="Yang H."/>
            <person name="Xiang J."/>
        </authorList>
    </citation>
    <scope>NUCLEOTIDE SEQUENCE [LARGE SCALE GENOMIC DNA]</scope>
    <source>
        <strain evidence="12">Shaxun</strain>
        <tissue evidence="12">Muscle</tissue>
    </source>
</reference>
<evidence type="ECO:0000256" key="2">
    <source>
        <dbReference type="ARBA" id="ARBA00022723"/>
    </source>
</evidence>
<evidence type="ECO:0000313" key="13">
    <source>
        <dbReference type="Proteomes" id="UP000230750"/>
    </source>
</evidence>
<dbReference type="InterPro" id="IPR036236">
    <property type="entry name" value="Znf_C2H2_sf"/>
</dbReference>
<evidence type="ECO:0000256" key="4">
    <source>
        <dbReference type="ARBA" id="ARBA00022771"/>
    </source>
</evidence>
<evidence type="ECO:0000256" key="10">
    <source>
        <dbReference type="PROSITE-ProRule" id="PRU00042"/>
    </source>
</evidence>
<keyword evidence="7" id="KW-0238">DNA-binding</keyword>
<dbReference type="PANTHER" id="PTHR23235">
    <property type="entry name" value="KRUEPPEL-LIKE TRANSCRIPTION FACTOR"/>
    <property type="match status" value="1"/>
</dbReference>
<dbReference type="GO" id="GO:0005634">
    <property type="term" value="C:nucleus"/>
    <property type="evidence" value="ECO:0007669"/>
    <property type="project" value="UniProtKB-SubCell"/>
</dbReference>
<dbReference type="GO" id="GO:0008270">
    <property type="term" value="F:zinc ion binding"/>
    <property type="evidence" value="ECO:0007669"/>
    <property type="project" value="UniProtKB-KW"/>
</dbReference>
<keyword evidence="4 10" id="KW-0863">Zinc-finger</keyword>
<protein>
    <recommendedName>
        <fullName evidence="11">C2H2-type domain-containing protein</fullName>
    </recommendedName>
</protein>
<dbReference type="STRING" id="307972.A0A2G8L938"/>
<keyword evidence="3" id="KW-0677">Repeat</keyword>
<dbReference type="InterPro" id="IPR013087">
    <property type="entry name" value="Znf_C2H2_type"/>
</dbReference>
<dbReference type="PROSITE" id="PS50157">
    <property type="entry name" value="ZINC_FINGER_C2H2_2"/>
    <property type="match status" value="2"/>
</dbReference>